<sequence>MRENVDISKPRQGAVVVEFAITMTVLLMLVFGAIEMVRLSMLRQSVEYSSYLAARKGMIIGANSSDVENEAINYLDAIGIQNATVSVTPSKITDDTEIVEVNVTVPVQGNSWVSPVYFSGDLTGRTRMFAERAAAKMTQAVAPPATP</sequence>
<dbReference type="RefSeq" id="WP_250928600.1">
    <property type="nucleotide sequence ID" value="NZ_JAMQBK010000025.1"/>
</dbReference>
<name>A0ABT0U2Y9_9BACT</name>
<protein>
    <submittedName>
        <fullName evidence="3">Pilus assembly protein</fullName>
    </submittedName>
</protein>
<dbReference type="EMBL" id="JAMQBK010000025">
    <property type="protein sequence ID" value="MCM2370961.1"/>
    <property type="molecule type" value="Genomic_DNA"/>
</dbReference>
<keyword evidence="4" id="KW-1185">Reference proteome</keyword>
<feature type="domain" description="TadE-like" evidence="2">
    <location>
        <begin position="13"/>
        <end position="55"/>
    </location>
</feature>
<gene>
    <name evidence="3" type="ORF">NB063_10110</name>
</gene>
<comment type="caution">
    <text evidence="3">The sequence shown here is derived from an EMBL/GenBank/DDBJ whole genome shotgun (WGS) entry which is preliminary data.</text>
</comment>
<proteinExistence type="predicted"/>
<feature type="transmembrane region" description="Helical" evidence="1">
    <location>
        <begin position="12"/>
        <end position="34"/>
    </location>
</feature>
<dbReference type="Proteomes" id="UP001202961">
    <property type="component" value="Unassembled WGS sequence"/>
</dbReference>
<keyword evidence="1" id="KW-0812">Transmembrane</keyword>
<evidence type="ECO:0000313" key="3">
    <source>
        <dbReference type="EMBL" id="MCM2370961.1"/>
    </source>
</evidence>
<evidence type="ECO:0000256" key="1">
    <source>
        <dbReference type="SAM" id="Phobius"/>
    </source>
</evidence>
<keyword evidence="1" id="KW-0472">Membrane</keyword>
<accession>A0ABT0U2Y9</accession>
<keyword evidence="1" id="KW-1133">Transmembrane helix</keyword>
<dbReference type="Pfam" id="PF07811">
    <property type="entry name" value="TadE"/>
    <property type="match status" value="1"/>
</dbReference>
<dbReference type="InterPro" id="IPR012495">
    <property type="entry name" value="TadE-like_dom"/>
</dbReference>
<organism evidence="3 4">
    <name type="scientific">Aporhodopirellula aestuarii</name>
    <dbReference type="NCBI Taxonomy" id="2950107"/>
    <lineage>
        <taxon>Bacteria</taxon>
        <taxon>Pseudomonadati</taxon>
        <taxon>Planctomycetota</taxon>
        <taxon>Planctomycetia</taxon>
        <taxon>Pirellulales</taxon>
        <taxon>Pirellulaceae</taxon>
        <taxon>Aporhodopirellula</taxon>
    </lineage>
</organism>
<evidence type="ECO:0000313" key="4">
    <source>
        <dbReference type="Proteomes" id="UP001202961"/>
    </source>
</evidence>
<reference evidence="3 4" key="1">
    <citation type="journal article" date="2022" name="Syst. Appl. Microbiol.">
        <title>Rhodopirellula aestuarii sp. nov., a novel member of the genus Rhodopirellula isolated from brackish sediments collected in the Tagus River estuary, Portugal.</title>
        <authorList>
            <person name="Vitorino I.R."/>
            <person name="Klimek D."/>
            <person name="Calusinska M."/>
            <person name="Lobo-da-Cunha A."/>
            <person name="Vasconcelos V."/>
            <person name="Lage O.M."/>
        </authorList>
    </citation>
    <scope>NUCLEOTIDE SEQUENCE [LARGE SCALE GENOMIC DNA]</scope>
    <source>
        <strain evidence="3 4">ICT_H3.1</strain>
    </source>
</reference>
<evidence type="ECO:0000259" key="2">
    <source>
        <dbReference type="Pfam" id="PF07811"/>
    </source>
</evidence>